<feature type="signal peptide" evidence="1">
    <location>
        <begin position="1"/>
        <end position="24"/>
    </location>
</feature>
<name>A0A8J7FKM6_9NEIS</name>
<keyword evidence="1" id="KW-0732">Signal</keyword>
<evidence type="ECO:0008006" key="4">
    <source>
        <dbReference type="Google" id="ProtNLM"/>
    </source>
</evidence>
<dbReference type="Proteomes" id="UP000604481">
    <property type="component" value="Unassembled WGS sequence"/>
</dbReference>
<comment type="caution">
    <text evidence="2">The sequence shown here is derived from an EMBL/GenBank/DDBJ whole genome shotgun (WGS) entry which is preliminary data.</text>
</comment>
<dbReference type="AlphaFoldDB" id="A0A8J7FKM6"/>
<dbReference type="Gene3D" id="1.20.1600.10">
    <property type="entry name" value="Outer membrane efflux proteins (OEP)"/>
    <property type="match status" value="1"/>
</dbReference>
<protein>
    <recommendedName>
        <fullName evidence="4">TolC family protein</fullName>
    </recommendedName>
</protein>
<evidence type="ECO:0000256" key="1">
    <source>
        <dbReference type="SAM" id="SignalP"/>
    </source>
</evidence>
<sequence length="385" mass="41132">MTRKIPLYGGMAAAMLLLAGLAPAAAPPSEPVPALWLGQAPLRATELASMPLDADRVARIAILNAPALRPALREHGISPAQLAVLPLWQQTAAVDIGRDVLGLAQAPQGRTALAQAVLDSVREARLAWLQLALASQTLQVCEQQARAADAALTLMEAQVQAGNAAEEKRLPLRQAARAAARERLHCAAALAKAQRRLASVLDLPDATTLRTAPLPALPASLPQAELPQWLAASPTGRQLQQQQAIEAAALLPRAASRSLRLPLTGALDPEGMPAVSAAQLELGLQQAGLRAQLADDWAALELTFQEYRSLSEQLPDAQSYTRVMLTHYNGMLGSVYELIDARAAEFALQRELLEKQAAFWEHAFTLEARLGAPVIINKEVRHAAP</sequence>
<dbReference type="RefSeq" id="WP_194114745.1">
    <property type="nucleotide sequence ID" value="NZ_JADFUA010000001.1"/>
</dbReference>
<evidence type="ECO:0000313" key="2">
    <source>
        <dbReference type="EMBL" id="MBE9608249.1"/>
    </source>
</evidence>
<keyword evidence="3" id="KW-1185">Reference proteome</keyword>
<accession>A0A8J7FKM6</accession>
<evidence type="ECO:0000313" key="3">
    <source>
        <dbReference type="Proteomes" id="UP000604481"/>
    </source>
</evidence>
<dbReference type="SUPFAM" id="SSF56954">
    <property type="entry name" value="Outer membrane efflux proteins (OEP)"/>
    <property type="match status" value="1"/>
</dbReference>
<reference evidence="2 3" key="1">
    <citation type="submission" date="2020-10" db="EMBL/GenBank/DDBJ databases">
        <title>The genome sequence of Chitinilyticum litopenaei 4Y14.</title>
        <authorList>
            <person name="Liu Y."/>
        </authorList>
    </citation>
    <scope>NUCLEOTIDE SEQUENCE [LARGE SCALE GENOMIC DNA]</scope>
    <source>
        <strain evidence="2 3">4Y14</strain>
    </source>
</reference>
<proteinExistence type="predicted"/>
<organism evidence="2 3">
    <name type="scientific">Chitinilyticum piscinae</name>
    <dbReference type="NCBI Taxonomy" id="2866724"/>
    <lineage>
        <taxon>Bacteria</taxon>
        <taxon>Pseudomonadati</taxon>
        <taxon>Pseudomonadota</taxon>
        <taxon>Betaproteobacteria</taxon>
        <taxon>Neisseriales</taxon>
        <taxon>Chitinibacteraceae</taxon>
        <taxon>Chitinilyticum</taxon>
    </lineage>
</organism>
<dbReference type="EMBL" id="JADFUA010000001">
    <property type="protein sequence ID" value="MBE9608249.1"/>
    <property type="molecule type" value="Genomic_DNA"/>
</dbReference>
<gene>
    <name evidence="2" type="ORF">INR99_02700</name>
</gene>
<feature type="chain" id="PRO_5035209623" description="TolC family protein" evidence="1">
    <location>
        <begin position="25"/>
        <end position="385"/>
    </location>
</feature>